<keyword evidence="1" id="KW-0812">Transmembrane</keyword>
<accession>A0A0E9X3L6</accession>
<feature type="transmembrane region" description="Helical" evidence="1">
    <location>
        <begin position="47"/>
        <end position="70"/>
    </location>
</feature>
<protein>
    <submittedName>
        <fullName evidence="2">Uncharacterized protein</fullName>
    </submittedName>
</protein>
<reference evidence="2" key="1">
    <citation type="submission" date="2014-11" db="EMBL/GenBank/DDBJ databases">
        <authorList>
            <person name="Amaro Gonzalez C."/>
        </authorList>
    </citation>
    <scope>NUCLEOTIDE SEQUENCE</scope>
</reference>
<dbReference type="EMBL" id="GBXM01012319">
    <property type="protein sequence ID" value="JAH96258.1"/>
    <property type="molecule type" value="Transcribed_RNA"/>
</dbReference>
<reference evidence="2" key="2">
    <citation type="journal article" date="2015" name="Fish Shellfish Immunol.">
        <title>Early steps in the European eel (Anguilla anguilla)-Vibrio vulnificus interaction in the gills: Role of the RtxA13 toxin.</title>
        <authorList>
            <person name="Callol A."/>
            <person name="Pajuelo D."/>
            <person name="Ebbesson L."/>
            <person name="Teles M."/>
            <person name="MacKenzie S."/>
            <person name="Amaro C."/>
        </authorList>
    </citation>
    <scope>NUCLEOTIDE SEQUENCE</scope>
</reference>
<sequence length="81" mass="8909">MCSQNHLHRPYSGAGAGAKYDLSPAHSCLGREISPVLPGYKHTQCNLILIIILILIITIIIKLETLLVAISKFSTEHIKTE</sequence>
<evidence type="ECO:0000313" key="2">
    <source>
        <dbReference type="EMBL" id="JAH96258.1"/>
    </source>
</evidence>
<proteinExistence type="predicted"/>
<keyword evidence="1" id="KW-0472">Membrane</keyword>
<name>A0A0E9X3L6_ANGAN</name>
<keyword evidence="1" id="KW-1133">Transmembrane helix</keyword>
<dbReference type="AlphaFoldDB" id="A0A0E9X3L6"/>
<organism evidence="2">
    <name type="scientific">Anguilla anguilla</name>
    <name type="common">European freshwater eel</name>
    <name type="synonym">Muraena anguilla</name>
    <dbReference type="NCBI Taxonomy" id="7936"/>
    <lineage>
        <taxon>Eukaryota</taxon>
        <taxon>Metazoa</taxon>
        <taxon>Chordata</taxon>
        <taxon>Craniata</taxon>
        <taxon>Vertebrata</taxon>
        <taxon>Euteleostomi</taxon>
        <taxon>Actinopterygii</taxon>
        <taxon>Neopterygii</taxon>
        <taxon>Teleostei</taxon>
        <taxon>Anguilliformes</taxon>
        <taxon>Anguillidae</taxon>
        <taxon>Anguilla</taxon>
    </lineage>
</organism>
<evidence type="ECO:0000256" key="1">
    <source>
        <dbReference type="SAM" id="Phobius"/>
    </source>
</evidence>